<dbReference type="GO" id="GO:0000967">
    <property type="term" value="P:rRNA 5'-end processing"/>
    <property type="evidence" value="ECO:0007669"/>
    <property type="project" value="UniProtKB-UniRule"/>
</dbReference>
<evidence type="ECO:0000256" key="1">
    <source>
        <dbReference type="ARBA" id="ARBA00022490"/>
    </source>
</evidence>
<evidence type="ECO:0000259" key="6">
    <source>
        <dbReference type="SMART" id="SM00732"/>
    </source>
</evidence>
<dbReference type="PANTHER" id="PTHR33317">
    <property type="entry name" value="POLYNUCLEOTIDYL TRANSFERASE, RIBONUCLEASE H-LIKE SUPERFAMILY PROTEIN"/>
    <property type="match status" value="1"/>
</dbReference>
<dbReference type="SUPFAM" id="SSF53098">
    <property type="entry name" value="Ribonuclease H-like"/>
    <property type="match status" value="1"/>
</dbReference>
<dbReference type="GO" id="GO:0004518">
    <property type="term" value="F:nuclease activity"/>
    <property type="evidence" value="ECO:0007669"/>
    <property type="project" value="UniProtKB-KW"/>
</dbReference>
<dbReference type="Proteomes" id="UP000092508">
    <property type="component" value="Unassembled WGS sequence"/>
</dbReference>
<dbReference type="STRING" id="34059.A9308_09100"/>
<dbReference type="AlphaFoldDB" id="A0A1B8QAF9"/>
<dbReference type="InterPro" id="IPR037027">
    <property type="entry name" value="YqgF/RNaseH-like_dom_sf"/>
</dbReference>
<gene>
    <name evidence="7" type="ORF">A9308_09100</name>
</gene>
<accession>A0A1B8QAF9</accession>
<comment type="caution">
    <text evidence="7">The sequence shown here is derived from an EMBL/GenBank/DDBJ whole genome shotgun (WGS) entry which is preliminary data.</text>
</comment>
<evidence type="ECO:0000256" key="4">
    <source>
        <dbReference type="ARBA" id="ARBA00022801"/>
    </source>
</evidence>
<keyword evidence="3 5" id="KW-0540">Nuclease</keyword>
<dbReference type="InterPro" id="IPR006641">
    <property type="entry name" value="YqgF/RNaseH-like_dom"/>
</dbReference>
<dbReference type="SMART" id="SM00732">
    <property type="entry name" value="YqgFc"/>
    <property type="match status" value="1"/>
</dbReference>
<dbReference type="GO" id="GO:0016788">
    <property type="term" value="F:hydrolase activity, acting on ester bonds"/>
    <property type="evidence" value="ECO:0007669"/>
    <property type="project" value="UniProtKB-UniRule"/>
</dbReference>
<dbReference type="InterPro" id="IPR005227">
    <property type="entry name" value="YqgF"/>
</dbReference>
<evidence type="ECO:0000313" key="8">
    <source>
        <dbReference type="Proteomes" id="UP000092508"/>
    </source>
</evidence>
<evidence type="ECO:0000256" key="2">
    <source>
        <dbReference type="ARBA" id="ARBA00022517"/>
    </source>
</evidence>
<protein>
    <recommendedName>
        <fullName evidence="5">Putative pre-16S rRNA nuclease</fullName>
        <ecNumber evidence="5">3.1.-.-</ecNumber>
    </recommendedName>
</protein>
<name>A0A1B8QAF9_9GAMM</name>
<feature type="domain" description="YqgF/RNase H-like" evidence="6">
    <location>
        <begin position="20"/>
        <end position="125"/>
    </location>
</feature>
<dbReference type="Gene3D" id="3.30.420.140">
    <property type="entry name" value="YqgF/RNase H-like domain"/>
    <property type="match status" value="1"/>
</dbReference>
<keyword evidence="4 5" id="KW-0378">Hydrolase</keyword>
<dbReference type="Pfam" id="PF03652">
    <property type="entry name" value="RuvX"/>
    <property type="match status" value="1"/>
</dbReference>
<dbReference type="NCBIfam" id="TIGR00250">
    <property type="entry name" value="RNAse_H_YqgF"/>
    <property type="match status" value="1"/>
</dbReference>
<reference evidence="7 8" key="1">
    <citation type="submission" date="2016-06" db="EMBL/GenBank/DDBJ databases">
        <title>Draft genome of Moraxella atlantae CCUG 66109.</title>
        <authorList>
            <person name="Salva-Serra F."/>
            <person name="Engstrom-Jakobsson H."/>
            <person name="Thorell K."/>
            <person name="Gonzales-Siles L."/>
            <person name="Karlsson R."/>
            <person name="Boulund F."/>
            <person name="Engstrand L."/>
            <person name="Kristiansson E."/>
            <person name="Moore E."/>
        </authorList>
    </citation>
    <scope>NUCLEOTIDE SEQUENCE [LARGE SCALE GENOMIC DNA]</scope>
    <source>
        <strain evidence="7 8">CCUG 66109</strain>
    </source>
</reference>
<dbReference type="InterPro" id="IPR012337">
    <property type="entry name" value="RNaseH-like_sf"/>
</dbReference>
<dbReference type="EMBL" id="LZMZ01000033">
    <property type="protein sequence ID" value="OBX76072.1"/>
    <property type="molecule type" value="Genomic_DNA"/>
</dbReference>
<evidence type="ECO:0000256" key="5">
    <source>
        <dbReference type="HAMAP-Rule" id="MF_00651"/>
    </source>
</evidence>
<comment type="similarity">
    <text evidence="5">Belongs to the YqgF HJR family.</text>
</comment>
<comment type="subcellular location">
    <subcellularLocation>
        <location evidence="5">Cytoplasm</location>
    </subcellularLocation>
</comment>
<organism evidence="7 8">
    <name type="scientific">Faucicola atlantae</name>
    <dbReference type="NCBI Taxonomy" id="34059"/>
    <lineage>
        <taxon>Bacteria</taxon>
        <taxon>Pseudomonadati</taxon>
        <taxon>Pseudomonadota</taxon>
        <taxon>Gammaproteobacteria</taxon>
        <taxon>Moraxellales</taxon>
        <taxon>Moraxellaceae</taxon>
        <taxon>Faucicola</taxon>
    </lineage>
</organism>
<dbReference type="HAMAP" id="MF_00651">
    <property type="entry name" value="Nuclease_YqgF"/>
    <property type="match status" value="1"/>
</dbReference>
<keyword evidence="1 5" id="KW-0963">Cytoplasm</keyword>
<dbReference type="RefSeq" id="WP_067237921.1">
    <property type="nucleotide sequence ID" value="NZ_LZMZ01000033.1"/>
</dbReference>
<evidence type="ECO:0000256" key="3">
    <source>
        <dbReference type="ARBA" id="ARBA00022722"/>
    </source>
</evidence>
<proteinExistence type="inferred from homology"/>
<sequence>MLDSSTPNNATHSPNTTTVQTVMGLDYGINKMGIALGNTLTQTATPLRQFAMKNGQPDWVALLALISEWQAQRVIVGLPLNMDGTDSELGNRAKKFARRLNHELKAAHIACPVTLADERLTSREAKRLSWEYGLIKHEHEPIDAIASAIMLGSWLRHGQGETLP</sequence>
<comment type="function">
    <text evidence="5">Could be a nuclease involved in processing of the 5'-end of pre-16S rRNA.</text>
</comment>
<dbReference type="PANTHER" id="PTHR33317:SF4">
    <property type="entry name" value="POLYNUCLEOTIDYL TRANSFERASE, RIBONUCLEASE H-LIKE SUPERFAMILY PROTEIN"/>
    <property type="match status" value="1"/>
</dbReference>
<dbReference type="EC" id="3.1.-.-" evidence="5"/>
<evidence type="ECO:0000313" key="7">
    <source>
        <dbReference type="EMBL" id="OBX76072.1"/>
    </source>
</evidence>
<dbReference type="GO" id="GO:0005829">
    <property type="term" value="C:cytosol"/>
    <property type="evidence" value="ECO:0007669"/>
    <property type="project" value="TreeGrafter"/>
</dbReference>
<keyword evidence="2 5" id="KW-0690">Ribosome biogenesis</keyword>
<dbReference type="CDD" id="cd16964">
    <property type="entry name" value="YqgF"/>
    <property type="match status" value="1"/>
</dbReference>